<dbReference type="InterPro" id="IPR050416">
    <property type="entry name" value="FAD-linked_Oxidoreductase"/>
</dbReference>
<dbReference type="Pfam" id="PF01565">
    <property type="entry name" value="FAD_binding_4"/>
    <property type="match status" value="1"/>
</dbReference>
<evidence type="ECO:0000313" key="6">
    <source>
        <dbReference type="EMBL" id="ROV95990.1"/>
    </source>
</evidence>
<keyword evidence="3" id="KW-0274">FAD</keyword>
<dbReference type="Proteomes" id="UP000283895">
    <property type="component" value="Unassembled WGS sequence"/>
</dbReference>
<dbReference type="AlphaFoldDB" id="A0A423VY91"/>
<organism evidence="6 7">
    <name type="scientific">Cytospora schulzeri</name>
    <dbReference type="NCBI Taxonomy" id="448051"/>
    <lineage>
        <taxon>Eukaryota</taxon>
        <taxon>Fungi</taxon>
        <taxon>Dikarya</taxon>
        <taxon>Ascomycota</taxon>
        <taxon>Pezizomycotina</taxon>
        <taxon>Sordariomycetes</taxon>
        <taxon>Sordariomycetidae</taxon>
        <taxon>Diaporthales</taxon>
        <taxon>Cytosporaceae</taxon>
        <taxon>Cytospora</taxon>
    </lineage>
</organism>
<comment type="similarity">
    <text evidence="1">Belongs to the oxygen-dependent FAD-linked oxidoreductase family.</text>
</comment>
<keyword evidence="2" id="KW-0285">Flavoprotein</keyword>
<dbReference type="PANTHER" id="PTHR42973:SF22">
    <property type="entry name" value="FAD-BINDING PCMH-TYPE DOMAIN-CONTAINING PROTEIN-RELATED"/>
    <property type="match status" value="1"/>
</dbReference>
<evidence type="ECO:0000256" key="4">
    <source>
        <dbReference type="ARBA" id="ARBA00023002"/>
    </source>
</evidence>
<dbReference type="InterPro" id="IPR016166">
    <property type="entry name" value="FAD-bd_PCMH"/>
</dbReference>
<keyword evidence="4" id="KW-0560">Oxidoreductase</keyword>
<sequence length="122" mass="12477">MASPDIDSVDQGSCHFAVRSGGHMGFAGAANIANGVTIDLGALNSVEVTEDRTMASVGVGATWGQVYSHLEPLGLSVAGGRSAPVGVGGLTLGGGISYFSPRFGWTCDTVSNYQVVWPMVRS</sequence>
<evidence type="ECO:0000256" key="2">
    <source>
        <dbReference type="ARBA" id="ARBA00022630"/>
    </source>
</evidence>
<accession>A0A423VY91</accession>
<evidence type="ECO:0000256" key="3">
    <source>
        <dbReference type="ARBA" id="ARBA00022827"/>
    </source>
</evidence>
<gene>
    <name evidence="6" type="ORF">VMCG_07956</name>
</gene>
<dbReference type="PROSITE" id="PS51387">
    <property type="entry name" value="FAD_PCMH"/>
    <property type="match status" value="1"/>
</dbReference>
<protein>
    <recommendedName>
        <fullName evidence="5">FAD-binding PCMH-type domain-containing protein</fullName>
    </recommendedName>
</protein>
<keyword evidence="7" id="KW-1185">Reference proteome</keyword>
<dbReference type="EMBL" id="LKEA01000034">
    <property type="protein sequence ID" value="ROV95990.1"/>
    <property type="molecule type" value="Genomic_DNA"/>
</dbReference>
<dbReference type="OrthoDB" id="2151789at2759"/>
<evidence type="ECO:0000259" key="5">
    <source>
        <dbReference type="PROSITE" id="PS51387"/>
    </source>
</evidence>
<dbReference type="GO" id="GO:0016491">
    <property type="term" value="F:oxidoreductase activity"/>
    <property type="evidence" value="ECO:0007669"/>
    <property type="project" value="UniProtKB-KW"/>
</dbReference>
<dbReference type="STRING" id="356882.A0A423VY91"/>
<dbReference type="InterPro" id="IPR016169">
    <property type="entry name" value="FAD-bd_PCMH_sub2"/>
</dbReference>
<dbReference type="PANTHER" id="PTHR42973">
    <property type="entry name" value="BINDING OXIDOREDUCTASE, PUTATIVE (AFU_ORTHOLOGUE AFUA_1G17690)-RELATED"/>
    <property type="match status" value="1"/>
</dbReference>
<dbReference type="Gene3D" id="3.30.465.10">
    <property type="match status" value="1"/>
</dbReference>
<dbReference type="SUPFAM" id="SSF56176">
    <property type="entry name" value="FAD-binding/transporter-associated domain-like"/>
    <property type="match status" value="1"/>
</dbReference>
<dbReference type="GO" id="GO:0071949">
    <property type="term" value="F:FAD binding"/>
    <property type="evidence" value="ECO:0007669"/>
    <property type="project" value="InterPro"/>
</dbReference>
<feature type="domain" description="FAD-binding PCMH-type" evidence="5">
    <location>
        <begin position="1"/>
        <end position="122"/>
    </location>
</feature>
<name>A0A423VY91_9PEZI</name>
<evidence type="ECO:0000256" key="1">
    <source>
        <dbReference type="ARBA" id="ARBA00005466"/>
    </source>
</evidence>
<dbReference type="InterPro" id="IPR036318">
    <property type="entry name" value="FAD-bd_PCMH-like_sf"/>
</dbReference>
<evidence type="ECO:0000313" key="7">
    <source>
        <dbReference type="Proteomes" id="UP000283895"/>
    </source>
</evidence>
<reference evidence="6 7" key="1">
    <citation type="submission" date="2015-09" db="EMBL/GenBank/DDBJ databases">
        <title>Host preference determinants of Valsa canker pathogens revealed by comparative genomics.</title>
        <authorList>
            <person name="Yin Z."/>
            <person name="Huang L."/>
        </authorList>
    </citation>
    <scope>NUCLEOTIDE SEQUENCE [LARGE SCALE GENOMIC DNA]</scope>
    <source>
        <strain evidence="6 7">03-1</strain>
    </source>
</reference>
<proteinExistence type="inferred from homology"/>
<dbReference type="InterPro" id="IPR006094">
    <property type="entry name" value="Oxid_FAD_bind_N"/>
</dbReference>
<comment type="caution">
    <text evidence="6">The sequence shown here is derived from an EMBL/GenBank/DDBJ whole genome shotgun (WGS) entry which is preliminary data.</text>
</comment>